<keyword evidence="4 8" id="KW-0812">Transmembrane</keyword>
<dbReference type="Proteomes" id="UP000199208">
    <property type="component" value="Unassembled WGS sequence"/>
</dbReference>
<dbReference type="PANTHER" id="PTHR48086:SF7">
    <property type="entry name" value="SODIUM-SOLUTE SYMPORTER-RELATED"/>
    <property type="match status" value="1"/>
</dbReference>
<evidence type="ECO:0000256" key="3">
    <source>
        <dbReference type="ARBA" id="ARBA00022448"/>
    </source>
</evidence>
<feature type="transmembrane region" description="Helical" evidence="8">
    <location>
        <begin position="437"/>
        <end position="454"/>
    </location>
</feature>
<accession>A0A1G5S0A8</accession>
<dbReference type="AlphaFoldDB" id="A0A1G5S0A8"/>
<dbReference type="InterPro" id="IPR001734">
    <property type="entry name" value="Na/solute_symporter"/>
</dbReference>
<reference evidence="9 10" key="1">
    <citation type="submission" date="2016-10" db="EMBL/GenBank/DDBJ databases">
        <authorList>
            <person name="de Groot N.N."/>
        </authorList>
    </citation>
    <scope>NUCLEOTIDE SEQUENCE [LARGE SCALE GENOMIC DNA]</scope>
    <source>
        <strain evidence="9 10">DSM 2784</strain>
    </source>
</reference>
<keyword evidence="3" id="KW-0813">Transport</keyword>
<organism evidence="9 10">
    <name type="scientific">Acidaminobacter hydrogenoformans DSM 2784</name>
    <dbReference type="NCBI Taxonomy" id="1120920"/>
    <lineage>
        <taxon>Bacteria</taxon>
        <taxon>Bacillati</taxon>
        <taxon>Bacillota</taxon>
        <taxon>Clostridia</taxon>
        <taxon>Peptostreptococcales</taxon>
        <taxon>Acidaminobacteraceae</taxon>
        <taxon>Acidaminobacter</taxon>
    </lineage>
</organism>
<name>A0A1G5S0A8_9FIRM</name>
<dbReference type="STRING" id="1120920.SAMN03080599_01959"/>
<sequence>MTMELSHYIGAAIVLAIMTLGGIYSGRQIKSSRDFTSGGRRAGSGIVAGTIIGTLVGGASTIGTAQLAFTDGFSAWWFTLGNGIGCLILGLFYAKPLYQSGLVTLPQLISAEFGRKAATMAAVLTSLGSFLSIISQFLSGIALITALSSLGPMGASALVLMLMMAYVIFGGVWGTGIVGVLKALLMYAGVGLSGIMAIRVAGGLEAFQTALPAAQYFNLLSHGLTKNMGSVVSVVVGVVTGQVYIQAIIAAKSLKTSRQGAWISMALIPLIGLAGIYVGMFMRIHAPQMDPVYALPVFVLTYLPPVLAGGILATLLVTLVGSGAGMALGISAMVGQDLYKVYVSPEASDRSMLFVTRLIIFVVLALSAAVTIGNLGSGILGWSFVSMGLRGTVAFAPLCAALFMPGKVGRSYAYAAMIAGPLLMLLSRWSLPPNIDPILLGISGPILIMLAGRLRRNHHAL</sequence>
<evidence type="ECO:0000256" key="8">
    <source>
        <dbReference type="SAM" id="Phobius"/>
    </source>
</evidence>
<dbReference type="PROSITE" id="PS50283">
    <property type="entry name" value="NA_SOLUT_SYMP_3"/>
    <property type="match status" value="1"/>
</dbReference>
<evidence type="ECO:0000256" key="7">
    <source>
        <dbReference type="RuleBase" id="RU362091"/>
    </source>
</evidence>
<evidence type="ECO:0000313" key="9">
    <source>
        <dbReference type="EMBL" id="SCZ79835.1"/>
    </source>
</evidence>
<feature type="transmembrane region" description="Helical" evidence="8">
    <location>
        <begin position="46"/>
        <end position="69"/>
    </location>
</feature>
<evidence type="ECO:0000256" key="4">
    <source>
        <dbReference type="ARBA" id="ARBA00022692"/>
    </source>
</evidence>
<dbReference type="GO" id="GO:0005886">
    <property type="term" value="C:plasma membrane"/>
    <property type="evidence" value="ECO:0007669"/>
    <property type="project" value="TreeGrafter"/>
</dbReference>
<feature type="transmembrane region" description="Helical" evidence="8">
    <location>
        <begin position="379"/>
        <end position="404"/>
    </location>
</feature>
<feature type="transmembrane region" description="Helical" evidence="8">
    <location>
        <begin position="354"/>
        <end position="373"/>
    </location>
</feature>
<evidence type="ECO:0000256" key="5">
    <source>
        <dbReference type="ARBA" id="ARBA00022989"/>
    </source>
</evidence>
<keyword evidence="6 8" id="KW-0472">Membrane</keyword>
<dbReference type="RefSeq" id="WP_092590990.1">
    <property type="nucleotide sequence ID" value="NZ_FMWL01000009.1"/>
</dbReference>
<feature type="transmembrane region" description="Helical" evidence="8">
    <location>
        <begin position="121"/>
        <end position="147"/>
    </location>
</feature>
<comment type="similarity">
    <text evidence="2 7">Belongs to the sodium:solute symporter (SSF) (TC 2.A.21) family.</text>
</comment>
<feature type="transmembrane region" description="Helical" evidence="8">
    <location>
        <begin position="227"/>
        <end position="249"/>
    </location>
</feature>
<dbReference type="CDD" id="cd10322">
    <property type="entry name" value="SLC5sbd"/>
    <property type="match status" value="1"/>
</dbReference>
<dbReference type="InterPro" id="IPR038377">
    <property type="entry name" value="Na/Glc_symporter_sf"/>
</dbReference>
<feature type="transmembrane region" description="Helical" evidence="8">
    <location>
        <begin position="261"/>
        <end position="286"/>
    </location>
</feature>
<comment type="subcellular location">
    <subcellularLocation>
        <location evidence="1">Membrane</location>
        <topology evidence="1">Multi-pass membrane protein</topology>
    </subcellularLocation>
</comment>
<dbReference type="OrthoDB" id="9781232at2"/>
<proteinExistence type="inferred from homology"/>
<dbReference type="Gene3D" id="1.20.1730.10">
    <property type="entry name" value="Sodium/glucose cotransporter"/>
    <property type="match status" value="1"/>
</dbReference>
<dbReference type="Pfam" id="PF00474">
    <property type="entry name" value="SSF"/>
    <property type="match status" value="1"/>
</dbReference>
<feature type="transmembrane region" description="Helical" evidence="8">
    <location>
        <begin position="411"/>
        <end position="431"/>
    </location>
</feature>
<dbReference type="PANTHER" id="PTHR48086">
    <property type="entry name" value="SODIUM/PROLINE SYMPORTER-RELATED"/>
    <property type="match status" value="1"/>
</dbReference>
<dbReference type="InterPro" id="IPR050277">
    <property type="entry name" value="Sodium:Solute_Symporter"/>
</dbReference>
<evidence type="ECO:0000313" key="10">
    <source>
        <dbReference type="Proteomes" id="UP000199208"/>
    </source>
</evidence>
<dbReference type="GO" id="GO:0022857">
    <property type="term" value="F:transmembrane transporter activity"/>
    <property type="evidence" value="ECO:0007669"/>
    <property type="project" value="InterPro"/>
</dbReference>
<evidence type="ECO:0000256" key="2">
    <source>
        <dbReference type="ARBA" id="ARBA00006434"/>
    </source>
</evidence>
<protein>
    <submittedName>
        <fullName evidence="9">Solute:Na+ symporter, SSS family</fullName>
    </submittedName>
</protein>
<dbReference type="EMBL" id="FMWL01000009">
    <property type="protein sequence ID" value="SCZ79835.1"/>
    <property type="molecule type" value="Genomic_DNA"/>
</dbReference>
<evidence type="ECO:0000256" key="6">
    <source>
        <dbReference type="ARBA" id="ARBA00023136"/>
    </source>
</evidence>
<feature type="transmembrane region" description="Helical" evidence="8">
    <location>
        <begin position="75"/>
        <end position="94"/>
    </location>
</feature>
<feature type="transmembrane region" description="Helical" evidence="8">
    <location>
        <begin position="184"/>
        <end position="207"/>
    </location>
</feature>
<evidence type="ECO:0000256" key="1">
    <source>
        <dbReference type="ARBA" id="ARBA00004141"/>
    </source>
</evidence>
<gene>
    <name evidence="9" type="ORF">SAMN03080599_01959</name>
</gene>
<keyword evidence="10" id="KW-1185">Reference proteome</keyword>
<feature type="transmembrane region" description="Helical" evidence="8">
    <location>
        <begin position="153"/>
        <end position="172"/>
    </location>
</feature>
<keyword evidence="5 8" id="KW-1133">Transmembrane helix</keyword>
<feature type="transmembrane region" description="Helical" evidence="8">
    <location>
        <begin position="6"/>
        <end position="25"/>
    </location>
</feature>
<feature type="transmembrane region" description="Helical" evidence="8">
    <location>
        <begin position="306"/>
        <end position="334"/>
    </location>
</feature>